<evidence type="ECO:0000256" key="4">
    <source>
        <dbReference type="SAM" id="MobiDB-lite"/>
    </source>
</evidence>
<feature type="repeat" description="Pumilio" evidence="3">
    <location>
        <begin position="333"/>
        <end position="368"/>
    </location>
</feature>
<dbReference type="InterPro" id="IPR016024">
    <property type="entry name" value="ARM-type_fold"/>
</dbReference>
<dbReference type="Gene3D" id="1.25.10.10">
    <property type="entry name" value="Leucine-rich Repeat Variant"/>
    <property type="match status" value="2"/>
</dbReference>
<keyword evidence="7" id="KW-1185">Reference proteome</keyword>
<dbReference type="PANTHER" id="PTHR13389">
    <property type="entry name" value="PUMILIO HOMOLOG 3"/>
    <property type="match status" value="1"/>
</dbReference>
<dbReference type="InterPro" id="IPR012959">
    <property type="entry name" value="CPL_dom"/>
</dbReference>
<dbReference type="InterPro" id="IPR011989">
    <property type="entry name" value="ARM-like"/>
</dbReference>
<evidence type="ECO:0000256" key="3">
    <source>
        <dbReference type="PROSITE-ProRule" id="PRU00317"/>
    </source>
</evidence>
<dbReference type="PROSITE" id="PS50303">
    <property type="entry name" value="PUM_HD"/>
    <property type="match status" value="1"/>
</dbReference>
<sequence>MRKQSGQTSPRGRVNRSTRTNPEGVSLVKKEKLKLGTTPPQLAKPLKSALKKGTAGQHYVRDPTPSIIYEQRMHTPRRGQAYADDTADSSLEQTPESLSQISSIMPVDDSTMMSTFHRQSKVQNQSQSDTTWEMAVDRARGEPDGAETSFRKKSPHDSPRTSKSKKLEAISEEAESPGTDKENSKKKLQSQRCMKVPLKQAGKKLKSLKTLKSKKALETSRLSGKSKSKRKFDETLPDETIVPKKAKLTWKEKKKERKMVKNNYDLIQTAKGIWEELRRQNLTAERRQQLCKDMHSKVQGKVKELAVVHDSARIIQCLVQYGSPEQRAAVLEEIKDHIVDLCKNKYAKFIIRKLLKYGSKPQKALIIKAFHGHVRKLIRHKEASDIVEYAYNDFANALQRLFLLEEFYGPAFSMFKTHTTRSLDDVLLEQQDKIPMVMHNLKETLLPLIDKQILAHSMVHKIFFDFFKYADESLRKDMIEALRESVIHMLHTREGARVAMACVWHGSAKDRKVMIKSLKGHVVKICKEEAGHLALLAMFDVVDDTVLVQKVILDEILKNLTEVMSDNHGRKVLLYLLVRRDQAFFCPDIIHVLQLGDANTTSKKDPAVRAHELRDYVSGPLIKYLKENAKDLIMNSSTSLLVPAIAAHATGDMTEVLETVANIVVESSTASSGQEKKKDAPVCIVEDVAGHMTVKKLIMSDRQRMLDGDPVLFSSVLLNAASSATLKSWAASNRGCFILVNLLEVDSPEVTAQLKAQMAPLKKYLKKMTFKGAEILLQKLDGQQTSRPKSQPREISL</sequence>
<keyword evidence="1" id="KW-0677">Repeat</keyword>
<dbReference type="InterPro" id="IPR040059">
    <property type="entry name" value="PUM3"/>
</dbReference>
<dbReference type="InterPro" id="IPR033133">
    <property type="entry name" value="PUM-HD"/>
</dbReference>
<dbReference type="InterPro" id="IPR001313">
    <property type="entry name" value="Pumilio_RNA-bd_rpt"/>
</dbReference>
<feature type="domain" description="PUM-HD" evidence="5">
    <location>
        <begin position="269"/>
        <end position="649"/>
    </location>
</feature>
<evidence type="ECO:0000313" key="6">
    <source>
        <dbReference type="EMBL" id="KAK7488494.1"/>
    </source>
</evidence>
<accession>A0ABD0KN18</accession>
<dbReference type="Proteomes" id="UP001519460">
    <property type="component" value="Unassembled WGS sequence"/>
</dbReference>
<protein>
    <recommendedName>
        <fullName evidence="5">PUM-HD domain-containing protein</fullName>
    </recommendedName>
</protein>
<feature type="compositionally biased region" description="Basic and acidic residues" evidence="4">
    <location>
        <begin position="155"/>
        <end position="169"/>
    </location>
</feature>
<dbReference type="Pfam" id="PF00806">
    <property type="entry name" value="PUF"/>
    <property type="match status" value="2"/>
</dbReference>
<evidence type="ECO:0000256" key="2">
    <source>
        <dbReference type="ARBA" id="ARBA00022884"/>
    </source>
</evidence>
<name>A0ABD0KN18_9CAEN</name>
<evidence type="ECO:0000256" key="1">
    <source>
        <dbReference type="ARBA" id="ARBA00022737"/>
    </source>
</evidence>
<evidence type="ECO:0000259" key="5">
    <source>
        <dbReference type="PROSITE" id="PS50303"/>
    </source>
</evidence>
<gene>
    <name evidence="6" type="ORF">BaRGS_00020279</name>
</gene>
<evidence type="ECO:0000313" key="7">
    <source>
        <dbReference type="Proteomes" id="UP001519460"/>
    </source>
</evidence>
<reference evidence="6 7" key="1">
    <citation type="journal article" date="2023" name="Sci. Data">
        <title>Genome assembly of the Korean intertidal mud-creeper Batillaria attramentaria.</title>
        <authorList>
            <person name="Patra A.K."/>
            <person name="Ho P.T."/>
            <person name="Jun S."/>
            <person name="Lee S.J."/>
            <person name="Kim Y."/>
            <person name="Won Y.J."/>
        </authorList>
    </citation>
    <scope>NUCLEOTIDE SEQUENCE [LARGE SCALE GENOMIC DNA]</scope>
    <source>
        <strain evidence="6">Wonlab-2016</strain>
    </source>
</reference>
<feature type="compositionally biased region" description="Polar residues" evidence="4">
    <location>
        <begin position="111"/>
        <end position="131"/>
    </location>
</feature>
<comment type="caution">
    <text evidence="6">The sequence shown here is derived from an EMBL/GenBank/DDBJ whole genome shotgun (WGS) entry which is preliminary data.</text>
</comment>
<proteinExistence type="predicted"/>
<dbReference type="PROSITE" id="PS50302">
    <property type="entry name" value="PUM"/>
    <property type="match status" value="1"/>
</dbReference>
<dbReference type="Pfam" id="PF08144">
    <property type="entry name" value="CPL"/>
    <property type="match status" value="1"/>
</dbReference>
<dbReference type="EMBL" id="JACVVK020000150">
    <property type="protein sequence ID" value="KAK7488494.1"/>
    <property type="molecule type" value="Genomic_DNA"/>
</dbReference>
<feature type="compositionally biased region" description="Polar residues" evidence="4">
    <location>
        <begin position="88"/>
        <end position="103"/>
    </location>
</feature>
<organism evidence="6 7">
    <name type="scientific">Batillaria attramentaria</name>
    <dbReference type="NCBI Taxonomy" id="370345"/>
    <lineage>
        <taxon>Eukaryota</taxon>
        <taxon>Metazoa</taxon>
        <taxon>Spiralia</taxon>
        <taxon>Lophotrochozoa</taxon>
        <taxon>Mollusca</taxon>
        <taxon>Gastropoda</taxon>
        <taxon>Caenogastropoda</taxon>
        <taxon>Sorbeoconcha</taxon>
        <taxon>Cerithioidea</taxon>
        <taxon>Batillariidae</taxon>
        <taxon>Batillaria</taxon>
    </lineage>
</organism>
<keyword evidence="2" id="KW-0694">RNA-binding</keyword>
<dbReference type="SMART" id="SM00025">
    <property type="entry name" value="Pumilio"/>
    <property type="match status" value="6"/>
</dbReference>
<feature type="region of interest" description="Disordered" evidence="4">
    <location>
        <begin position="1"/>
        <end position="193"/>
    </location>
</feature>
<dbReference type="PANTHER" id="PTHR13389:SF0">
    <property type="entry name" value="PUMILIO HOMOLOG 3"/>
    <property type="match status" value="1"/>
</dbReference>
<dbReference type="AlphaFoldDB" id="A0ABD0KN18"/>
<dbReference type="GO" id="GO:0003723">
    <property type="term" value="F:RNA binding"/>
    <property type="evidence" value="ECO:0007669"/>
    <property type="project" value="UniProtKB-KW"/>
</dbReference>
<feature type="compositionally biased region" description="Polar residues" evidence="4">
    <location>
        <begin position="1"/>
        <end position="23"/>
    </location>
</feature>
<dbReference type="SUPFAM" id="SSF48371">
    <property type="entry name" value="ARM repeat"/>
    <property type="match status" value="1"/>
</dbReference>